<keyword evidence="2" id="KW-1185">Reference proteome</keyword>
<reference evidence="1 2" key="1">
    <citation type="journal article" date="2023" name="Sci. Data">
        <title>Genome assembly of the Korean intertidal mud-creeper Batillaria attramentaria.</title>
        <authorList>
            <person name="Patra A.K."/>
            <person name="Ho P.T."/>
            <person name="Jun S."/>
            <person name="Lee S.J."/>
            <person name="Kim Y."/>
            <person name="Won Y.J."/>
        </authorList>
    </citation>
    <scope>NUCLEOTIDE SEQUENCE [LARGE SCALE GENOMIC DNA]</scope>
    <source>
        <strain evidence="1">Wonlab-2016</strain>
    </source>
</reference>
<proteinExistence type="predicted"/>
<name>A0ABD0JEM3_9CAEN</name>
<gene>
    <name evidence="1" type="ORF">BaRGS_00035317</name>
</gene>
<protein>
    <submittedName>
        <fullName evidence="1">Uncharacterized protein</fullName>
    </submittedName>
</protein>
<dbReference type="EMBL" id="JACVVK020000470">
    <property type="protein sequence ID" value="KAK7473441.1"/>
    <property type="molecule type" value="Genomic_DNA"/>
</dbReference>
<evidence type="ECO:0000313" key="1">
    <source>
        <dbReference type="EMBL" id="KAK7473441.1"/>
    </source>
</evidence>
<evidence type="ECO:0000313" key="2">
    <source>
        <dbReference type="Proteomes" id="UP001519460"/>
    </source>
</evidence>
<sequence length="118" mass="13576">MKIFSRENTHPFSSPPTQFILNSTAKNPLRIRNLRYAERKASFIYILCDFRYRRHQRVQSPCFERAVIEFSHPDPRGSEVQTTVAPYLCLSFSKMFQTDRPAHVDGKAERGELGGGGI</sequence>
<accession>A0ABD0JEM3</accession>
<dbReference type="AlphaFoldDB" id="A0ABD0JEM3"/>
<organism evidence="1 2">
    <name type="scientific">Batillaria attramentaria</name>
    <dbReference type="NCBI Taxonomy" id="370345"/>
    <lineage>
        <taxon>Eukaryota</taxon>
        <taxon>Metazoa</taxon>
        <taxon>Spiralia</taxon>
        <taxon>Lophotrochozoa</taxon>
        <taxon>Mollusca</taxon>
        <taxon>Gastropoda</taxon>
        <taxon>Caenogastropoda</taxon>
        <taxon>Sorbeoconcha</taxon>
        <taxon>Cerithioidea</taxon>
        <taxon>Batillariidae</taxon>
        <taxon>Batillaria</taxon>
    </lineage>
</organism>
<dbReference type="Proteomes" id="UP001519460">
    <property type="component" value="Unassembled WGS sequence"/>
</dbReference>
<comment type="caution">
    <text evidence="1">The sequence shown here is derived from an EMBL/GenBank/DDBJ whole genome shotgun (WGS) entry which is preliminary data.</text>
</comment>